<dbReference type="GO" id="GO:0006003">
    <property type="term" value="P:fructose 2,6-bisphosphate metabolic process"/>
    <property type="evidence" value="ECO:0007669"/>
    <property type="project" value="InterPro"/>
</dbReference>
<dbReference type="SUPFAM" id="SSF53254">
    <property type="entry name" value="Phosphoglycerate mutase-like"/>
    <property type="match status" value="1"/>
</dbReference>
<evidence type="ECO:0000256" key="3">
    <source>
        <dbReference type="SAM" id="MobiDB-lite"/>
    </source>
</evidence>
<dbReference type="Gene3D" id="3.40.50.1240">
    <property type="entry name" value="Phosphoglycerate mutase-like"/>
    <property type="match status" value="1"/>
</dbReference>
<dbReference type="GO" id="GO:0003873">
    <property type="term" value="F:6-phosphofructo-2-kinase activity"/>
    <property type="evidence" value="ECO:0007669"/>
    <property type="project" value="InterPro"/>
</dbReference>
<proteinExistence type="predicted"/>
<dbReference type="PANTHER" id="PTHR10606:SF32">
    <property type="entry name" value="6-PHOSPHOFRUCTO-2-KINASE 1"/>
    <property type="match status" value="1"/>
</dbReference>
<dbReference type="GO" id="GO:0006000">
    <property type="term" value="P:fructose metabolic process"/>
    <property type="evidence" value="ECO:0007669"/>
    <property type="project" value="InterPro"/>
</dbReference>
<dbReference type="FunFam" id="3.40.50.300:FF:000644">
    <property type="entry name" value="GpmB, Fructose-2,6-bisphosphatase"/>
    <property type="match status" value="1"/>
</dbReference>
<name>A0A813HVD9_POLGL</name>
<organism evidence="5 6">
    <name type="scientific">Polarella glacialis</name>
    <name type="common">Dinoflagellate</name>
    <dbReference type="NCBI Taxonomy" id="89957"/>
    <lineage>
        <taxon>Eukaryota</taxon>
        <taxon>Sar</taxon>
        <taxon>Alveolata</taxon>
        <taxon>Dinophyceae</taxon>
        <taxon>Suessiales</taxon>
        <taxon>Suessiaceae</taxon>
        <taxon>Polarella</taxon>
    </lineage>
</organism>
<dbReference type="GO" id="GO:0005829">
    <property type="term" value="C:cytosol"/>
    <property type="evidence" value="ECO:0007669"/>
    <property type="project" value="TreeGrafter"/>
</dbReference>
<gene>
    <name evidence="5" type="ORF">PGLA2088_LOCUS2290</name>
</gene>
<dbReference type="Proteomes" id="UP000626109">
    <property type="component" value="Unassembled WGS sequence"/>
</dbReference>
<dbReference type="Pfam" id="PF01591">
    <property type="entry name" value="6PF2K"/>
    <property type="match status" value="1"/>
</dbReference>
<dbReference type="InterPro" id="IPR013078">
    <property type="entry name" value="His_Pase_superF_clade-1"/>
</dbReference>
<feature type="domain" description="6-phosphofructo-2-kinase" evidence="4">
    <location>
        <begin position="166"/>
        <end position="381"/>
    </location>
</feature>
<dbReference type="PANTHER" id="PTHR10606">
    <property type="entry name" value="6-PHOSPHOFRUCTO-2-KINASE/FRUCTOSE-2,6-BISPHOSPHATASE"/>
    <property type="match status" value="1"/>
</dbReference>
<evidence type="ECO:0000313" key="5">
    <source>
        <dbReference type="EMBL" id="CAE8641298.1"/>
    </source>
</evidence>
<dbReference type="SUPFAM" id="SSF52540">
    <property type="entry name" value="P-loop containing nucleoside triphosphate hydrolases"/>
    <property type="match status" value="1"/>
</dbReference>
<feature type="region of interest" description="Disordered" evidence="3">
    <location>
        <begin position="89"/>
        <end position="126"/>
    </location>
</feature>
<dbReference type="InterPro" id="IPR027417">
    <property type="entry name" value="P-loop_NTPase"/>
</dbReference>
<dbReference type="InterPro" id="IPR003094">
    <property type="entry name" value="6Pfruct_kin"/>
</dbReference>
<comment type="caution">
    <text evidence="5">The sequence shown here is derived from an EMBL/GenBank/DDBJ whole genome shotgun (WGS) entry which is preliminary data.</text>
</comment>
<dbReference type="AlphaFoldDB" id="A0A813HVD9"/>
<dbReference type="Pfam" id="PF00300">
    <property type="entry name" value="His_Phos_1"/>
    <property type="match status" value="1"/>
</dbReference>
<dbReference type="PRINTS" id="PR00991">
    <property type="entry name" value="6PFRUCTKNASE"/>
</dbReference>
<evidence type="ECO:0000256" key="1">
    <source>
        <dbReference type="ARBA" id="ARBA00022741"/>
    </source>
</evidence>
<reference evidence="5" key="1">
    <citation type="submission" date="2021-02" db="EMBL/GenBank/DDBJ databases">
        <authorList>
            <person name="Dougan E. K."/>
            <person name="Rhodes N."/>
            <person name="Thang M."/>
            <person name="Chan C."/>
        </authorList>
    </citation>
    <scope>NUCLEOTIDE SEQUENCE</scope>
</reference>
<evidence type="ECO:0000313" key="6">
    <source>
        <dbReference type="Proteomes" id="UP000626109"/>
    </source>
</evidence>
<dbReference type="PIRSF" id="PIRSF000709">
    <property type="entry name" value="6PFK_2-Ptase"/>
    <property type="match status" value="1"/>
</dbReference>
<protein>
    <recommendedName>
        <fullName evidence="4">6-phosphofructo-2-kinase domain-containing protein</fullName>
    </recommendedName>
</protein>
<dbReference type="EMBL" id="CAJNNW010001826">
    <property type="protein sequence ID" value="CAE8641298.1"/>
    <property type="molecule type" value="Genomic_DNA"/>
</dbReference>
<dbReference type="InterPro" id="IPR013079">
    <property type="entry name" value="6Phosfructo_kin"/>
</dbReference>
<dbReference type="GO" id="GO:0005524">
    <property type="term" value="F:ATP binding"/>
    <property type="evidence" value="ECO:0007669"/>
    <property type="project" value="UniProtKB-KW"/>
</dbReference>
<evidence type="ECO:0000259" key="4">
    <source>
        <dbReference type="Pfam" id="PF01591"/>
    </source>
</evidence>
<dbReference type="InterPro" id="IPR029033">
    <property type="entry name" value="His_PPase_superfam"/>
</dbReference>
<evidence type="ECO:0000256" key="2">
    <source>
        <dbReference type="ARBA" id="ARBA00022840"/>
    </source>
</evidence>
<keyword evidence="2" id="KW-0067">ATP-binding</keyword>
<accession>A0A813HVD9</accession>
<feature type="compositionally biased region" description="Polar residues" evidence="3">
    <location>
        <begin position="117"/>
        <end position="126"/>
    </location>
</feature>
<sequence length="629" mass="68704">MWLVLASPVYALALNLLLAAVAGLLVLLLRYVAGSLPVRGDFAPTSAALPAVPSTAVDIGIPGTAGADEQEVSTVVEIALQELEVSTESIESTSRRRPKELEVSTVEEDTPKGLLDSGSTPLTGHSQTFARQFTGRSPDFPSRPGHCFRRATSSCQGVYGMGGYSQSNRVLLCMVGLPARGKSYIAQMLERYLRWAGFPCKIFNAGSLRRQKGMAGASASFFSGQDSEARALREEYALECLEEAISWLNEQTGVSVAIFDATNTTKRRRKAIMVRCYETKGVVPVFVESICDDPKILEENYRLKAGNDDYRGQDPAEARQDFLERVGAYTQYYETVTDDELQGQVCYIKLFNVGEKVIMYHCAGYLTSQIGSYLSNVHISPRSIWLTLPGESDDWKEDVVGSQNTSGKLTESGTRYCQALAAFLSSRRSRMKEAGETGAELLVLMGTAPVHGATLDAMSSWRSGKGLLGSLSCLDATGTGACLDAPSSTEDASGPEMEFSAMSSSLLNELDGGDFTGKTLQELEVDFPEVWVERMQDPLHFRYPGPGGESYSDVIGRLRPIILELERQRRSVLVISHLAVQRCLYAYFTGCPMEDLTQIELEKHCVVELRPGPYGCTTTTLGLLGEKQQ</sequence>
<keyword evidence="1" id="KW-0547">Nucleotide-binding</keyword>
<dbReference type="Gene3D" id="3.40.50.300">
    <property type="entry name" value="P-loop containing nucleotide triphosphate hydrolases"/>
    <property type="match status" value="1"/>
</dbReference>